<dbReference type="InterPro" id="IPR055259">
    <property type="entry name" value="YkvP/CgeB_Glyco_trans-like"/>
</dbReference>
<dbReference type="Gene3D" id="3.40.50.2000">
    <property type="entry name" value="Glycogen Phosphorylase B"/>
    <property type="match status" value="2"/>
</dbReference>
<evidence type="ECO:0000313" key="4">
    <source>
        <dbReference type="Proteomes" id="UP001355206"/>
    </source>
</evidence>
<protein>
    <recommendedName>
        <fullName evidence="5">Glycosyltransferase</fullName>
    </recommendedName>
</protein>
<feature type="domain" description="Glycosyltransferase subfamily 4-like N-terminal" evidence="1">
    <location>
        <begin position="21"/>
        <end position="167"/>
    </location>
</feature>
<reference evidence="3 4" key="1">
    <citation type="journal article" date="2012" name="Genet. Mol. Biol.">
        <title>Analysis of 16S rRNA and mxaF genes revealing insights into Methylobacterium niche-specific plant association.</title>
        <authorList>
            <person name="Dourado M.N."/>
            <person name="Andreote F.D."/>
            <person name="Dini-Andreote F."/>
            <person name="Conti R."/>
            <person name="Araujo J.M."/>
            <person name="Araujo W.L."/>
        </authorList>
    </citation>
    <scope>NUCLEOTIDE SEQUENCE [LARGE SCALE GENOMIC DNA]</scope>
    <source>
        <strain evidence="3 4">TC3-10</strain>
    </source>
</reference>
<organism evidence="3 4">
    <name type="scientific">Methylobacterium oryzae</name>
    <dbReference type="NCBI Taxonomy" id="334852"/>
    <lineage>
        <taxon>Bacteria</taxon>
        <taxon>Pseudomonadati</taxon>
        <taxon>Pseudomonadota</taxon>
        <taxon>Alphaproteobacteria</taxon>
        <taxon>Hyphomicrobiales</taxon>
        <taxon>Methylobacteriaceae</taxon>
        <taxon>Methylobacterium</taxon>
    </lineage>
</organism>
<dbReference type="Pfam" id="PF13439">
    <property type="entry name" value="Glyco_transf_4"/>
    <property type="match status" value="1"/>
</dbReference>
<dbReference type="Pfam" id="PF13524">
    <property type="entry name" value="Glyco_trans_1_2"/>
    <property type="match status" value="1"/>
</dbReference>
<feature type="domain" description="Spore protein YkvP/CgeB glycosyl transferase-like" evidence="2">
    <location>
        <begin position="473"/>
        <end position="621"/>
    </location>
</feature>
<dbReference type="InterPro" id="IPR028098">
    <property type="entry name" value="Glyco_trans_4-like_N"/>
</dbReference>
<keyword evidence="4" id="KW-1185">Reference proteome</keyword>
<name>A0ABU7TMS1_9HYPH</name>
<evidence type="ECO:0000259" key="1">
    <source>
        <dbReference type="Pfam" id="PF13439"/>
    </source>
</evidence>
<proteinExistence type="predicted"/>
<sequence>MRVLLSPSRTAPHVLMSADAVGGVWQYSLDLAAGLVRRGLAVTIAVLGPAPSEARIAAAQGVTGARIRATGLPLDWTAETPDAVLGAARALAELARTLRADLVHLHSPAMALADFPVPVAAVCHSCVATWWDAVETGPLPADLAWRHDLTGRGCRAADALLAPTRAHALAGVPRGGAQGRLDRLALGDVEVEADHALRLAVGAGERPAARVEPAPADPELGRVGGAGLDRPPDLGPDIGDVVGIDQRARGAARPPRHGPGPARRSRRMRIAYFTHSLASCWNHGNAHFLRGVLRELMARGHSVRAYEPEGAWSLANLLRDHGAAGLDAYRTAYPELASDRYAAIDAVVERVSDSDLVLVHEWSEPALVAALGAARRRGARYTLLFHDTHHRAVSAPAEMERFDLSGYDGVLAFGETLAAVYRARGWGRRAFVWHEAADTRQFHPPAEEGTRTGLIWIGNWGDDERSAELETYLFRPAAQVGLPLDIYGVRYPEAGLATLRRYGARYHGWAANAAAPDLFARHLATVHVPRRFYVERLPGIPTIRVFEALACGIPLVCAPWDDAEGLFRPGRDYLVARNGAEMESHLRALQSDAGLRTALAASGLATIRARHTCAHRAEELLSVAASLRAPATLEATA</sequence>
<gene>
    <name evidence="3" type="ORF">MOTC310_09960</name>
</gene>
<evidence type="ECO:0000313" key="3">
    <source>
        <dbReference type="EMBL" id="MEE7490766.1"/>
    </source>
</evidence>
<dbReference type="Proteomes" id="UP001355206">
    <property type="component" value="Unassembled WGS sequence"/>
</dbReference>
<dbReference type="EMBL" id="MLCA01000004">
    <property type="protein sequence ID" value="MEE7490766.1"/>
    <property type="molecule type" value="Genomic_DNA"/>
</dbReference>
<accession>A0ABU7TMS1</accession>
<dbReference type="SUPFAM" id="SSF53756">
    <property type="entry name" value="UDP-Glycosyltransferase/glycogen phosphorylase"/>
    <property type="match status" value="2"/>
</dbReference>
<evidence type="ECO:0000259" key="2">
    <source>
        <dbReference type="Pfam" id="PF13524"/>
    </source>
</evidence>
<evidence type="ECO:0008006" key="5">
    <source>
        <dbReference type="Google" id="ProtNLM"/>
    </source>
</evidence>
<comment type="caution">
    <text evidence="3">The sequence shown here is derived from an EMBL/GenBank/DDBJ whole genome shotgun (WGS) entry which is preliminary data.</text>
</comment>